<keyword evidence="3 7" id="KW-0812">Transmembrane</keyword>
<dbReference type="InterPro" id="IPR013130">
    <property type="entry name" value="Fe3_Rdtase_TM_dom"/>
</dbReference>
<keyword evidence="7" id="KW-1003">Cell membrane</keyword>
<protein>
    <recommendedName>
        <fullName evidence="7">Protein-methionine-sulfoxide reductase heme-binding subunit MsrQ</fullName>
    </recommendedName>
    <alternativeName>
        <fullName evidence="7">Flavocytochrome MsrQ</fullName>
    </alternativeName>
</protein>
<comment type="similarity">
    <text evidence="7">Belongs to the MsrQ family.</text>
</comment>
<accession>A0A2M8QG30</accession>
<keyword evidence="7" id="KW-0479">Metal-binding</keyword>
<dbReference type="PANTHER" id="PTHR36964">
    <property type="entry name" value="PROTEIN-METHIONINE-SULFOXIDE REDUCTASE HEME-BINDING SUBUNIT MSRQ"/>
    <property type="match status" value="1"/>
</dbReference>
<keyword evidence="4 7" id="KW-1133">Transmembrane helix</keyword>
<dbReference type="AlphaFoldDB" id="A0A2M8QG30"/>
<dbReference type="Proteomes" id="UP000230790">
    <property type="component" value="Unassembled WGS sequence"/>
</dbReference>
<evidence type="ECO:0000256" key="6">
    <source>
        <dbReference type="ARBA" id="ARBA00023136"/>
    </source>
</evidence>
<feature type="transmembrane region" description="Helical" evidence="7">
    <location>
        <begin position="112"/>
        <end position="130"/>
    </location>
</feature>
<evidence type="ECO:0000256" key="5">
    <source>
        <dbReference type="ARBA" id="ARBA00023004"/>
    </source>
</evidence>
<evidence type="ECO:0000313" key="10">
    <source>
        <dbReference type="EMBL" id="PJF48728.1"/>
    </source>
</evidence>
<keyword evidence="5 7" id="KW-0408">Iron</keyword>
<dbReference type="GO" id="GO:0009055">
    <property type="term" value="F:electron transfer activity"/>
    <property type="evidence" value="ECO:0007669"/>
    <property type="project" value="UniProtKB-UniRule"/>
</dbReference>
<evidence type="ECO:0000256" key="3">
    <source>
        <dbReference type="ARBA" id="ARBA00022692"/>
    </source>
</evidence>
<keyword evidence="7" id="KW-0249">Electron transport</keyword>
<dbReference type="PANTHER" id="PTHR36964:SF1">
    <property type="entry name" value="PROTEIN-METHIONINE-SULFOXIDE REDUCTASE HEME-BINDING SUBUNIT MSRQ"/>
    <property type="match status" value="1"/>
</dbReference>
<dbReference type="GO" id="GO:0016679">
    <property type="term" value="F:oxidoreductase activity, acting on diphenols and related substances as donors"/>
    <property type="evidence" value="ECO:0007669"/>
    <property type="project" value="TreeGrafter"/>
</dbReference>
<evidence type="ECO:0000313" key="11">
    <source>
        <dbReference type="Proteomes" id="UP000230790"/>
    </source>
</evidence>
<sequence>MSWLRTNGLRLAVHIGALVPLGVIILDNYRYNLTANPIQEITVRTGKAALVLLVLSLACTPLNTVFGFRQALRVRRALGLYGFMYVVLHLAVFAVLDYGLDLQMIGQTIVEKYYIIAGFLAFLILIPPAVTSTRGWMARLGKRWKSLHKLVYLAVPLAVMHFALLVKSLSSRPEPLIFGAATIALLALRISGVRRASAHCASKARYYFRSTVKPTPRQAGWPTGNRSGHPPEDAISRTA</sequence>
<reference evidence="10 11" key="1">
    <citation type="submission" date="2017-11" db="EMBL/GenBank/DDBJ databases">
        <title>Evolution of Phototrophy in the Chloroflexi Phylum Driven by Horizontal Gene Transfer.</title>
        <authorList>
            <person name="Ward L.M."/>
            <person name="Hemp J."/>
            <person name="Shih P.M."/>
            <person name="Mcglynn S.E."/>
            <person name="Fischer W."/>
        </authorList>
    </citation>
    <scope>NUCLEOTIDE SEQUENCE [LARGE SCALE GENOMIC DNA]</scope>
    <source>
        <strain evidence="10">JP3_7</strain>
    </source>
</reference>
<keyword evidence="2 7" id="KW-0813">Transport</keyword>
<dbReference type="GO" id="GO:0030091">
    <property type="term" value="P:protein repair"/>
    <property type="evidence" value="ECO:0007669"/>
    <property type="project" value="UniProtKB-UniRule"/>
</dbReference>
<dbReference type="GO" id="GO:0046872">
    <property type="term" value="F:metal ion binding"/>
    <property type="evidence" value="ECO:0007669"/>
    <property type="project" value="UniProtKB-KW"/>
</dbReference>
<comment type="function">
    <text evidence="7">Part of the MsrPQ system that repairs oxidized cell envelope proteins containing methionine sulfoxide residues (Met-O), using respiratory chain electrons. Thus protects these proteins from oxidative-stress damage caused by reactive species of oxygen and chlorine. MsrPQ is essential for the maintenance of envelope integrity under bleach stress, rescuing a wide series of structurally unrelated cell envelope proteins from methionine oxidation. MsrQ provides electrons for reduction to the reductase catalytic subunit MsrP, using the quinone pool of the respiratory chain.</text>
</comment>
<feature type="transmembrane region" description="Helical" evidence="7">
    <location>
        <begin position="150"/>
        <end position="170"/>
    </location>
</feature>
<dbReference type="GO" id="GO:0020037">
    <property type="term" value="F:heme binding"/>
    <property type="evidence" value="ECO:0007669"/>
    <property type="project" value="UniProtKB-UniRule"/>
</dbReference>
<proteinExistence type="inferred from homology"/>
<comment type="cofactor">
    <cofactor evidence="7">
        <name>heme b</name>
        <dbReference type="ChEBI" id="CHEBI:60344"/>
    </cofactor>
    <text evidence="7">Binds 1 heme b (iron(II)-protoporphyrin IX) group per subunit.</text>
</comment>
<keyword evidence="7" id="KW-0285">Flavoprotein</keyword>
<evidence type="ECO:0000256" key="2">
    <source>
        <dbReference type="ARBA" id="ARBA00022448"/>
    </source>
</evidence>
<name>A0A2M8QG30_9CHLR</name>
<keyword evidence="6 7" id="KW-0472">Membrane</keyword>
<feature type="transmembrane region" description="Helical" evidence="7">
    <location>
        <begin position="176"/>
        <end position="193"/>
    </location>
</feature>
<evidence type="ECO:0000256" key="7">
    <source>
        <dbReference type="HAMAP-Rule" id="MF_01207"/>
    </source>
</evidence>
<keyword evidence="7" id="KW-0349">Heme</keyword>
<dbReference type="Pfam" id="PF01794">
    <property type="entry name" value="Ferric_reduct"/>
    <property type="match status" value="1"/>
</dbReference>
<comment type="cofactor">
    <cofactor evidence="7">
        <name>FMN</name>
        <dbReference type="ChEBI" id="CHEBI:58210"/>
    </cofactor>
    <text evidence="7">Binds 1 FMN per subunit.</text>
</comment>
<feature type="region of interest" description="Disordered" evidence="8">
    <location>
        <begin position="217"/>
        <end position="239"/>
    </location>
</feature>
<comment type="subunit">
    <text evidence="7">Heterodimer of a catalytic subunit (MsrP) and a heme-binding subunit (MsrQ).</text>
</comment>
<evidence type="ECO:0000256" key="4">
    <source>
        <dbReference type="ARBA" id="ARBA00022989"/>
    </source>
</evidence>
<comment type="caution">
    <text evidence="10">The sequence shown here is derived from an EMBL/GenBank/DDBJ whole genome shotgun (WGS) entry which is preliminary data.</text>
</comment>
<dbReference type="EMBL" id="PGTN01000007">
    <property type="protein sequence ID" value="PJF48728.1"/>
    <property type="molecule type" value="Genomic_DNA"/>
</dbReference>
<feature type="transmembrane region" description="Helical" evidence="7">
    <location>
        <begin position="46"/>
        <end position="66"/>
    </location>
</feature>
<dbReference type="HAMAP" id="MF_01207">
    <property type="entry name" value="MsrQ"/>
    <property type="match status" value="1"/>
</dbReference>
<feature type="transmembrane region" description="Helical" evidence="7">
    <location>
        <begin position="78"/>
        <end position="100"/>
    </location>
</feature>
<gene>
    <name evidence="7" type="primary">msrQ</name>
    <name evidence="10" type="ORF">CUN48_01915</name>
</gene>
<dbReference type="InterPro" id="IPR022837">
    <property type="entry name" value="MsrQ-like"/>
</dbReference>
<evidence type="ECO:0000256" key="8">
    <source>
        <dbReference type="SAM" id="MobiDB-lite"/>
    </source>
</evidence>
<dbReference type="GO" id="GO:0005886">
    <property type="term" value="C:plasma membrane"/>
    <property type="evidence" value="ECO:0007669"/>
    <property type="project" value="UniProtKB-SubCell"/>
</dbReference>
<organism evidence="10 11">
    <name type="scientific">Candidatus Thermofonsia Clade 3 bacterium</name>
    <dbReference type="NCBI Taxonomy" id="2364212"/>
    <lineage>
        <taxon>Bacteria</taxon>
        <taxon>Bacillati</taxon>
        <taxon>Chloroflexota</taxon>
        <taxon>Candidatus Thermofontia</taxon>
        <taxon>Candidatus Thermofonsia Clade 3</taxon>
    </lineage>
</organism>
<keyword evidence="7" id="KW-0288">FMN</keyword>
<evidence type="ECO:0000256" key="1">
    <source>
        <dbReference type="ARBA" id="ARBA00004141"/>
    </source>
</evidence>
<comment type="subcellular location">
    <subcellularLocation>
        <location evidence="7">Cell membrane</location>
        <topology evidence="7">Multi-pass membrane protein</topology>
    </subcellularLocation>
    <subcellularLocation>
        <location evidence="1">Membrane</location>
        <topology evidence="1">Multi-pass membrane protein</topology>
    </subcellularLocation>
</comment>
<feature type="domain" description="Ferric oxidoreductase" evidence="9">
    <location>
        <begin position="46"/>
        <end position="158"/>
    </location>
</feature>
<evidence type="ECO:0000259" key="9">
    <source>
        <dbReference type="Pfam" id="PF01794"/>
    </source>
</evidence>
<dbReference type="GO" id="GO:0010181">
    <property type="term" value="F:FMN binding"/>
    <property type="evidence" value="ECO:0007669"/>
    <property type="project" value="UniProtKB-UniRule"/>
</dbReference>
<feature type="compositionally biased region" description="Basic and acidic residues" evidence="8">
    <location>
        <begin position="229"/>
        <end position="239"/>
    </location>
</feature>
<feature type="transmembrane region" description="Helical" evidence="7">
    <location>
        <begin position="7"/>
        <end position="26"/>
    </location>
</feature>